<evidence type="ECO:0000259" key="1">
    <source>
        <dbReference type="Pfam" id="PF14317"/>
    </source>
</evidence>
<dbReference type="InterPro" id="IPR025588">
    <property type="entry name" value="YcxB-like_C"/>
</dbReference>
<dbReference type="RefSeq" id="WP_182532802.1">
    <property type="nucleotide sequence ID" value="NZ_JACGXL010000008.1"/>
</dbReference>
<dbReference type="AlphaFoldDB" id="A0A839F6R6"/>
<dbReference type="Proteomes" id="UP000550401">
    <property type="component" value="Unassembled WGS sequence"/>
</dbReference>
<evidence type="ECO:0000313" key="3">
    <source>
        <dbReference type="Proteomes" id="UP000550401"/>
    </source>
</evidence>
<accession>A0A839F6R6</accession>
<comment type="caution">
    <text evidence="2">The sequence shown here is derived from an EMBL/GenBank/DDBJ whole genome shotgun (WGS) entry which is preliminary data.</text>
</comment>
<keyword evidence="3" id="KW-1185">Reference proteome</keyword>
<dbReference type="EMBL" id="JACGXL010000008">
    <property type="protein sequence ID" value="MBA8889762.1"/>
    <property type="molecule type" value="Genomic_DNA"/>
</dbReference>
<dbReference type="Pfam" id="PF14317">
    <property type="entry name" value="YcxB"/>
    <property type="match status" value="1"/>
</dbReference>
<proteinExistence type="predicted"/>
<feature type="domain" description="YcxB-like C-terminal" evidence="1">
    <location>
        <begin position="1"/>
        <end position="39"/>
    </location>
</feature>
<protein>
    <recommendedName>
        <fullName evidence="1">YcxB-like C-terminal domain-containing protein</fullName>
    </recommendedName>
</protein>
<evidence type="ECO:0000313" key="2">
    <source>
        <dbReference type="EMBL" id="MBA8889762.1"/>
    </source>
</evidence>
<name>A0A839F6R6_9GAMM</name>
<sequence>MKWRQSERIILLYLSDAMFQMVPKRCFDGPAQLAAFLEHVETIGRA</sequence>
<organism evidence="2 3">
    <name type="scientific">Dokdonella fugitiva</name>
    <dbReference type="NCBI Taxonomy" id="328517"/>
    <lineage>
        <taxon>Bacteria</taxon>
        <taxon>Pseudomonadati</taxon>
        <taxon>Pseudomonadota</taxon>
        <taxon>Gammaproteobacteria</taxon>
        <taxon>Lysobacterales</taxon>
        <taxon>Rhodanobacteraceae</taxon>
        <taxon>Dokdonella</taxon>
    </lineage>
</organism>
<gene>
    <name evidence="2" type="ORF">FHW12_004009</name>
</gene>
<reference evidence="2 3" key="1">
    <citation type="submission" date="2020-07" db="EMBL/GenBank/DDBJ databases">
        <title>Genomic Encyclopedia of Type Strains, Phase IV (KMG-V): Genome sequencing to study the core and pangenomes of soil and plant-associated prokaryotes.</title>
        <authorList>
            <person name="Whitman W."/>
        </authorList>
    </citation>
    <scope>NUCLEOTIDE SEQUENCE [LARGE SCALE GENOMIC DNA]</scope>
    <source>
        <strain evidence="2 3">RH2WT43</strain>
    </source>
</reference>